<organism evidence="7 8">
    <name type="scientific">Clydaea vesicula</name>
    <dbReference type="NCBI Taxonomy" id="447962"/>
    <lineage>
        <taxon>Eukaryota</taxon>
        <taxon>Fungi</taxon>
        <taxon>Fungi incertae sedis</taxon>
        <taxon>Chytridiomycota</taxon>
        <taxon>Chytridiomycota incertae sedis</taxon>
        <taxon>Chytridiomycetes</taxon>
        <taxon>Lobulomycetales</taxon>
        <taxon>Lobulomycetaceae</taxon>
        <taxon>Clydaea</taxon>
    </lineage>
</organism>
<dbReference type="InterPro" id="IPR056535">
    <property type="entry name" value="TPR_NUP160_M"/>
</dbReference>
<feature type="domain" description="Nucleoporin Nup120/160 beta-propeller" evidence="4">
    <location>
        <begin position="137"/>
        <end position="473"/>
    </location>
</feature>
<dbReference type="GO" id="GO:0005643">
    <property type="term" value="C:nuclear pore"/>
    <property type="evidence" value="ECO:0007669"/>
    <property type="project" value="TreeGrafter"/>
</dbReference>
<comment type="subcellular location">
    <subcellularLocation>
        <location evidence="1">Nucleus</location>
    </subcellularLocation>
</comment>
<dbReference type="PANTHER" id="PTHR21286">
    <property type="entry name" value="NUCLEAR PORE COMPLEX PROTEIN NUP160"/>
    <property type="match status" value="1"/>
</dbReference>
<dbReference type="PANTHER" id="PTHR21286:SF0">
    <property type="entry name" value="NUCLEAR PORE COMPLEX PROTEIN NUP160"/>
    <property type="match status" value="1"/>
</dbReference>
<evidence type="ECO:0000256" key="3">
    <source>
        <dbReference type="ARBA" id="ARBA00023242"/>
    </source>
</evidence>
<dbReference type="InterPro" id="IPR059141">
    <property type="entry name" value="Beta-prop_Nup120_160"/>
</dbReference>
<reference evidence="7" key="1">
    <citation type="submission" date="2020-05" db="EMBL/GenBank/DDBJ databases">
        <title>Phylogenomic resolution of chytrid fungi.</title>
        <authorList>
            <person name="Stajich J.E."/>
            <person name="Amses K."/>
            <person name="Simmons R."/>
            <person name="Seto K."/>
            <person name="Myers J."/>
            <person name="Bonds A."/>
            <person name="Quandt C.A."/>
            <person name="Barry K."/>
            <person name="Liu P."/>
            <person name="Grigoriev I."/>
            <person name="Longcore J.E."/>
            <person name="James T.Y."/>
        </authorList>
    </citation>
    <scope>NUCLEOTIDE SEQUENCE</scope>
    <source>
        <strain evidence="7">JEL0476</strain>
    </source>
</reference>
<dbReference type="InterPro" id="IPR021717">
    <property type="entry name" value="Nucleoporin_Nup160"/>
</dbReference>
<dbReference type="Pfam" id="PF11715">
    <property type="entry name" value="Beta-prop_Nup120_160"/>
    <property type="match status" value="1"/>
</dbReference>
<evidence type="ECO:0000256" key="1">
    <source>
        <dbReference type="ARBA" id="ARBA00004123"/>
    </source>
</evidence>
<dbReference type="Proteomes" id="UP001211065">
    <property type="component" value="Unassembled WGS sequence"/>
</dbReference>
<keyword evidence="3" id="KW-0539">Nucleus</keyword>
<comment type="caution">
    <text evidence="7">The sequence shown here is derived from an EMBL/GenBank/DDBJ whole genome shotgun (WGS) entry which is preliminary data.</text>
</comment>
<evidence type="ECO:0000259" key="5">
    <source>
        <dbReference type="Pfam" id="PF23347"/>
    </source>
</evidence>
<sequence length="1437" mass="166516">MSKILTSVKELLGEVVSYPFNGYLLSKTGQHLIINDLNSGSVNVVKLDILDLDSEGTLYYNDQSNQTILLNEYYLHLFDNTSRSLICSFEFDATACEIVSSFFLHNLTLIADNLGYFFAIRYDSESKKFFKSELSSEGIFSYLKRKSIGATLNNTVVSYAYTETEKTYYVYTLNRNLILSCWRLEKNVIENEKLWSLEVSKSAGGKSYVAVFLPQPDTVDSVLLVFEIENGNFSSPKLVIIKNFKVKSEQKNFQRENNASLQSLSEEEFLDFKILETDNALTCFVLFKRDNSPLLNYNVLNLEKKSVSGSILGGGDYWRLVVSPYKPKNSVLHLKESLEFTKAKNIKKFYLDHFFEPFRYSKNVICQGILMFAESSNNFHIGITKYVDVTVAQLITCSLEQLRFNVEELLGDFNSQNKESLDCLHQNCTYFLSLITELDEKESMPLGLTFTNCELFLVNKGSLMAVRNMDECEVLTLNLNDAYLRGISAKTPKSNIGLISIHGDILLDPVEFHQTQLFSNFKGGEHFKRDLVFFGKSLKFLVEGIEDFSFVQQTFNELRYSLSKSRLTDFQTLANDVFYKVFLGEDSTFENFHIVSEFKANLEDVNDLNLLFGIILNIVNAFDKENILKENKDNCAETRLLHHVIFSSCVSIVKSRLELLNWMVLTLIFLSVVSEGETHSGLQKFSIENEILAKAFNLFTAYDIISRVILPERVEKNLVDHTSLFTPQPSEYLVEKVVTLLEFNDPSVVLSCKKLISFIGLARCFENTEVTKQYSPERKKQKKLKVNINRKYNGNNYVKQFSDRNRGFYEFNLNNMVSLRFLKLLDDLTYYNSLQKIFKALPEYEYGSSFNFFRAEVLVNLSLEVESEEEKKEILEESVKYYENGYQNSKHNDSNIDECNFIYSLRHEHNNRILNGSCKDYFKFVAEKFDELGFPDGAIKFAKAAIESLDNYEIPLDLTDESDFTKTEKKKLFVCDCWKIVFENCLKINNFEEAFLAVKSITDANMKRTTLKVFIDELIIAKEFESMCCGRFQFKDFENEVENHLMFKAAICSDFRKNGNFGLDFSEIVKSYEVLYSYLIHKSYFSGAATIMYEYATKLGGVLKYQLANFDVNNEQVAEIFSHQCRAYLASINAMSLLKGEEEEKYIVVKDNDSQMNENKSNGIDILTMHNSINKIITTEDMKKKYHLCLAKLKISKNFSENSDYSHTQNLPNECCLEFLHLGLFEDALKLGKIHDLELDFIFEKFAIYFSNFLTKRKQSFYNNNFVEESLKKHWNQLRLYLNNYDGEESGFRYRKVFVDVLLKNHPTLMLPLWIKESFEKNKPEDLLRIYISYKNIEEALKFLKKLIEKELSFDLEFDSKPKLGKRLLFFNQVERLFELMDNELSSKNDTSGTLSNNTLESGISFDELKALRADLDSHLDKYFLKLRQRGVELIKN</sequence>
<name>A0AAD5TWZ3_9FUNG</name>
<proteinExistence type="predicted"/>
<dbReference type="InterPro" id="IPR056536">
    <property type="entry name" value="TPR_NUP160_C"/>
</dbReference>
<dbReference type="GO" id="GO:0017056">
    <property type="term" value="F:structural constituent of nuclear pore"/>
    <property type="evidence" value="ECO:0007669"/>
    <property type="project" value="TreeGrafter"/>
</dbReference>
<keyword evidence="8" id="KW-1185">Reference proteome</keyword>
<dbReference type="Pfam" id="PF23347">
    <property type="entry name" value="TPR_Nup160_C"/>
    <property type="match status" value="1"/>
</dbReference>
<accession>A0AAD5TWZ3</accession>
<evidence type="ECO:0000259" key="4">
    <source>
        <dbReference type="Pfam" id="PF11715"/>
    </source>
</evidence>
<protein>
    <submittedName>
        <fullName evidence="7">Uncharacterized protein</fullName>
    </submittedName>
</protein>
<feature type="domain" description="NUP160 C-terminal TPR" evidence="5">
    <location>
        <begin position="1180"/>
        <end position="1349"/>
    </location>
</feature>
<dbReference type="Pfam" id="PF23354">
    <property type="entry name" value="TPR_NUP160_120_M"/>
    <property type="match status" value="1"/>
</dbReference>
<evidence type="ECO:0000256" key="2">
    <source>
        <dbReference type="ARBA" id="ARBA00022448"/>
    </source>
</evidence>
<evidence type="ECO:0000313" key="7">
    <source>
        <dbReference type="EMBL" id="KAJ3213566.1"/>
    </source>
</evidence>
<feature type="domain" description="NUP160 middle TPR" evidence="6">
    <location>
        <begin position="901"/>
        <end position="1137"/>
    </location>
</feature>
<evidence type="ECO:0000313" key="8">
    <source>
        <dbReference type="Proteomes" id="UP001211065"/>
    </source>
</evidence>
<gene>
    <name evidence="7" type="ORF">HK099_007291</name>
</gene>
<evidence type="ECO:0000259" key="6">
    <source>
        <dbReference type="Pfam" id="PF23354"/>
    </source>
</evidence>
<dbReference type="EMBL" id="JADGJW010000698">
    <property type="protein sequence ID" value="KAJ3213566.1"/>
    <property type="molecule type" value="Genomic_DNA"/>
</dbReference>
<keyword evidence="2" id="KW-0813">Transport</keyword>